<comment type="similarity">
    <text evidence="1">Belongs to the short-chain dehydrogenases/reductases (SDR) family.</text>
</comment>
<dbReference type="PANTHER" id="PTHR24320:SF148">
    <property type="entry name" value="NAD(P)-BINDING ROSSMANN-FOLD SUPERFAMILY PROTEIN"/>
    <property type="match status" value="1"/>
</dbReference>
<evidence type="ECO:0000313" key="4">
    <source>
        <dbReference type="EMBL" id="GAA4877711.1"/>
    </source>
</evidence>
<dbReference type="EMBL" id="BAABHQ010000007">
    <property type="protein sequence ID" value="GAA4877711.1"/>
    <property type="molecule type" value="Genomic_DNA"/>
</dbReference>
<evidence type="ECO:0000256" key="1">
    <source>
        <dbReference type="ARBA" id="ARBA00006484"/>
    </source>
</evidence>
<keyword evidence="2" id="KW-0560">Oxidoreductase</keyword>
<sequence>MTTADDRLDHHPAGHGTRMTAWTPADIGDQSGRTFVVTGANSGIGLEASRELVRAGARVVLAVRDTEKGEQAAAEIAGRGTTEVRRLDLADLSSVRAFAADLEGPVDVLINNAGLMAVPERRTADGFEMQIGTNFLGHFALTGLLLDVVTDRVVTLSSVAHRVGKIDLADLNWRRRRYQRWLAYGQSKLADLMFAYELEHRFVAAGSPLRSMAAHPGYSATNLQSRTESVQDLAMGVFNKIVAQGPAGGAQPTLYAATVPDLPGGTYVGPSGFQEISGPPVPVGSTVASHDRATQAALWDLAAELTGVTPHIRAGARS</sequence>
<organism evidence="4 5">
    <name type="scientific">Actinomycetospora straminea</name>
    <dbReference type="NCBI Taxonomy" id="663607"/>
    <lineage>
        <taxon>Bacteria</taxon>
        <taxon>Bacillati</taxon>
        <taxon>Actinomycetota</taxon>
        <taxon>Actinomycetes</taxon>
        <taxon>Pseudonocardiales</taxon>
        <taxon>Pseudonocardiaceae</taxon>
        <taxon>Actinomycetospora</taxon>
    </lineage>
</organism>
<feature type="region of interest" description="Disordered" evidence="3">
    <location>
        <begin position="1"/>
        <end position="25"/>
    </location>
</feature>
<dbReference type="PRINTS" id="PR00081">
    <property type="entry name" value="GDHRDH"/>
</dbReference>
<reference evidence="5" key="1">
    <citation type="journal article" date="2019" name="Int. J. Syst. Evol. Microbiol.">
        <title>The Global Catalogue of Microorganisms (GCM) 10K type strain sequencing project: providing services to taxonomists for standard genome sequencing and annotation.</title>
        <authorList>
            <consortium name="The Broad Institute Genomics Platform"/>
            <consortium name="The Broad Institute Genome Sequencing Center for Infectious Disease"/>
            <person name="Wu L."/>
            <person name="Ma J."/>
        </authorList>
    </citation>
    <scope>NUCLEOTIDE SEQUENCE [LARGE SCALE GENOMIC DNA]</scope>
    <source>
        <strain evidence="5">JCM 17983</strain>
    </source>
</reference>
<dbReference type="Pfam" id="PF00106">
    <property type="entry name" value="adh_short"/>
    <property type="match status" value="1"/>
</dbReference>
<evidence type="ECO:0000256" key="2">
    <source>
        <dbReference type="ARBA" id="ARBA00023002"/>
    </source>
</evidence>
<dbReference type="SUPFAM" id="SSF51735">
    <property type="entry name" value="NAD(P)-binding Rossmann-fold domains"/>
    <property type="match status" value="1"/>
</dbReference>
<dbReference type="NCBIfam" id="NF004846">
    <property type="entry name" value="PRK06197.1"/>
    <property type="match status" value="1"/>
</dbReference>
<dbReference type="InterPro" id="IPR036291">
    <property type="entry name" value="NAD(P)-bd_dom_sf"/>
</dbReference>
<protein>
    <submittedName>
        <fullName evidence="4">Oxidoreductase</fullName>
    </submittedName>
</protein>
<evidence type="ECO:0000256" key="3">
    <source>
        <dbReference type="SAM" id="MobiDB-lite"/>
    </source>
</evidence>
<comment type="caution">
    <text evidence="4">The sequence shown here is derived from an EMBL/GenBank/DDBJ whole genome shotgun (WGS) entry which is preliminary data.</text>
</comment>
<dbReference type="Gene3D" id="3.40.50.720">
    <property type="entry name" value="NAD(P)-binding Rossmann-like Domain"/>
    <property type="match status" value="1"/>
</dbReference>
<feature type="compositionally biased region" description="Basic and acidic residues" evidence="3">
    <location>
        <begin position="1"/>
        <end position="12"/>
    </location>
</feature>
<gene>
    <name evidence="4" type="ORF">GCM10023203_30180</name>
</gene>
<dbReference type="Proteomes" id="UP001500457">
    <property type="component" value="Unassembled WGS sequence"/>
</dbReference>
<dbReference type="PANTHER" id="PTHR24320">
    <property type="entry name" value="RETINOL DEHYDROGENASE"/>
    <property type="match status" value="1"/>
</dbReference>
<evidence type="ECO:0000313" key="5">
    <source>
        <dbReference type="Proteomes" id="UP001500457"/>
    </source>
</evidence>
<proteinExistence type="inferred from homology"/>
<name>A0ABP9EFC9_9PSEU</name>
<dbReference type="InterPro" id="IPR002347">
    <property type="entry name" value="SDR_fam"/>
</dbReference>
<dbReference type="CDD" id="cd05327">
    <property type="entry name" value="retinol-DH_like_SDR_c_like"/>
    <property type="match status" value="1"/>
</dbReference>
<keyword evidence="5" id="KW-1185">Reference proteome</keyword>
<accession>A0ABP9EFC9</accession>